<organism evidence="7 8">
    <name type="scientific">Pseudoalteromonas denitrificans DSM 6059</name>
    <dbReference type="NCBI Taxonomy" id="1123010"/>
    <lineage>
        <taxon>Bacteria</taxon>
        <taxon>Pseudomonadati</taxon>
        <taxon>Pseudomonadota</taxon>
        <taxon>Gammaproteobacteria</taxon>
        <taxon>Alteromonadales</taxon>
        <taxon>Pseudoalteromonadaceae</taxon>
        <taxon>Pseudoalteromonas</taxon>
    </lineage>
</organism>
<feature type="transmembrane region" description="Helical" evidence="6">
    <location>
        <begin position="256"/>
        <end position="278"/>
    </location>
</feature>
<feature type="transmembrane region" description="Helical" evidence="6">
    <location>
        <begin position="179"/>
        <end position="203"/>
    </location>
</feature>
<feature type="transmembrane region" description="Helical" evidence="6">
    <location>
        <begin position="398"/>
        <end position="416"/>
    </location>
</feature>
<dbReference type="EMBL" id="FOLO01000041">
    <property type="protein sequence ID" value="SFD21829.1"/>
    <property type="molecule type" value="Genomic_DNA"/>
</dbReference>
<comment type="subcellular location">
    <subcellularLocation>
        <location evidence="1">Membrane</location>
        <topology evidence="1">Multi-pass membrane protein</topology>
    </subcellularLocation>
</comment>
<evidence type="ECO:0000256" key="2">
    <source>
        <dbReference type="ARBA" id="ARBA00010199"/>
    </source>
</evidence>
<dbReference type="NCBIfam" id="TIGR00797">
    <property type="entry name" value="matE"/>
    <property type="match status" value="1"/>
</dbReference>
<dbReference type="PANTHER" id="PTHR42893:SF46">
    <property type="entry name" value="PROTEIN DETOXIFICATION 44, CHLOROPLASTIC"/>
    <property type="match status" value="1"/>
</dbReference>
<feature type="transmembrane region" description="Helical" evidence="6">
    <location>
        <begin position="124"/>
        <end position="145"/>
    </location>
</feature>
<proteinExistence type="inferred from homology"/>
<dbReference type="STRING" id="1123010.SAMN02745724_03907"/>
<accession>A0A1I1QID3</accession>
<dbReference type="GO" id="GO:0042910">
    <property type="term" value="F:xenobiotic transmembrane transporter activity"/>
    <property type="evidence" value="ECO:0007669"/>
    <property type="project" value="InterPro"/>
</dbReference>
<dbReference type="GO" id="GO:0015297">
    <property type="term" value="F:antiporter activity"/>
    <property type="evidence" value="ECO:0007669"/>
    <property type="project" value="InterPro"/>
</dbReference>
<feature type="transmembrane region" description="Helical" evidence="6">
    <location>
        <begin position="152"/>
        <end position="173"/>
    </location>
</feature>
<feature type="transmembrane region" description="Helical" evidence="6">
    <location>
        <begin position="83"/>
        <end position="104"/>
    </location>
</feature>
<keyword evidence="3 6" id="KW-0812">Transmembrane</keyword>
<reference evidence="7 8" key="1">
    <citation type="submission" date="2016-10" db="EMBL/GenBank/DDBJ databases">
        <authorList>
            <person name="de Groot N.N."/>
        </authorList>
    </citation>
    <scope>NUCLEOTIDE SEQUENCE [LARGE SCALE GENOMIC DNA]</scope>
    <source>
        <strain evidence="7 8">DSM 6059</strain>
    </source>
</reference>
<dbReference type="Proteomes" id="UP000198862">
    <property type="component" value="Unassembled WGS sequence"/>
</dbReference>
<evidence type="ECO:0000313" key="7">
    <source>
        <dbReference type="EMBL" id="SFD21829.1"/>
    </source>
</evidence>
<dbReference type="CDD" id="cd13136">
    <property type="entry name" value="MATE_DinF_like"/>
    <property type="match status" value="1"/>
</dbReference>
<sequence>MLALAWPMILSNITVPLLGLVDTAVIGHLDNAYYLAGVAIGTMVISLIFWLFSFLRMSTTGLTAHAFGAKDNLEQMAVLKKGLVLSAFFAVFLLCLQPIVVYILQNHITASKEALEQAQIYFSIRIFSAPAALTNLVLLGWMLGMQYAKGPFYLLLVTNITNIVLDVIFVVLLDFGVAGAAWASVIADYLALFFALFLVSLLLKKHGLSWLKLYIQPITKLKETLSLNRDIFIRSLFLQVCFAFITYYGGRLGDNILAANAILLNFLLLVSFALDGVAYAVEAKVGEAKGQKNITLLKLWVNISLFWGMLFSILYSLGFAIFSDQLIILLTDIPEVVTTAQVYVGWSIILPMLAVFCFIFDGVFIGLTRAKEMRNAMIFSSLIGFFAVFLILESWENHALWAAMSSFMLLRGLTLIKKYRDLVRCGLLIPEKID</sequence>
<dbReference type="InterPro" id="IPR044644">
    <property type="entry name" value="DinF-like"/>
</dbReference>
<evidence type="ECO:0000256" key="6">
    <source>
        <dbReference type="SAM" id="Phobius"/>
    </source>
</evidence>
<dbReference type="AlphaFoldDB" id="A0A1I1QID3"/>
<dbReference type="PANTHER" id="PTHR42893">
    <property type="entry name" value="PROTEIN DETOXIFICATION 44, CHLOROPLASTIC-RELATED"/>
    <property type="match status" value="1"/>
</dbReference>
<dbReference type="Pfam" id="PF01554">
    <property type="entry name" value="MatE"/>
    <property type="match status" value="2"/>
</dbReference>
<keyword evidence="5 6" id="KW-0472">Membrane</keyword>
<evidence type="ECO:0000313" key="8">
    <source>
        <dbReference type="Proteomes" id="UP000198862"/>
    </source>
</evidence>
<feature type="transmembrane region" description="Helical" evidence="6">
    <location>
        <begin position="299"/>
        <end position="322"/>
    </location>
</feature>
<dbReference type="GO" id="GO:0005886">
    <property type="term" value="C:plasma membrane"/>
    <property type="evidence" value="ECO:0007669"/>
    <property type="project" value="TreeGrafter"/>
</dbReference>
<evidence type="ECO:0000256" key="4">
    <source>
        <dbReference type="ARBA" id="ARBA00022989"/>
    </source>
</evidence>
<dbReference type="InterPro" id="IPR002528">
    <property type="entry name" value="MATE_fam"/>
</dbReference>
<feature type="transmembrane region" description="Helical" evidence="6">
    <location>
        <begin position="231"/>
        <end position="250"/>
    </location>
</feature>
<comment type="similarity">
    <text evidence="2">Belongs to the multi antimicrobial extrusion (MATE) (TC 2.A.66.1) family.</text>
</comment>
<feature type="transmembrane region" description="Helical" evidence="6">
    <location>
        <begin position="376"/>
        <end position="392"/>
    </location>
</feature>
<feature type="transmembrane region" description="Helical" evidence="6">
    <location>
        <begin position="33"/>
        <end position="55"/>
    </location>
</feature>
<evidence type="ECO:0000256" key="1">
    <source>
        <dbReference type="ARBA" id="ARBA00004141"/>
    </source>
</evidence>
<name>A0A1I1QID3_9GAMM</name>
<keyword evidence="4 6" id="KW-1133">Transmembrane helix</keyword>
<evidence type="ECO:0000256" key="3">
    <source>
        <dbReference type="ARBA" id="ARBA00022692"/>
    </source>
</evidence>
<protein>
    <submittedName>
        <fullName evidence="7">Multidrug resistance protein, MATE family</fullName>
    </submittedName>
</protein>
<gene>
    <name evidence="7" type="ORF">SAMN02745724_03907</name>
</gene>
<evidence type="ECO:0000256" key="5">
    <source>
        <dbReference type="ARBA" id="ARBA00023136"/>
    </source>
</evidence>
<feature type="transmembrane region" description="Helical" evidence="6">
    <location>
        <begin position="342"/>
        <end position="364"/>
    </location>
</feature>
<keyword evidence="8" id="KW-1185">Reference proteome</keyword>